<protein>
    <submittedName>
        <fullName evidence="1">Endonuclease 4-like isoform X6</fullName>
    </submittedName>
</protein>
<gene>
    <name evidence="1" type="ORF">G2W53_007508</name>
</gene>
<keyword evidence="1" id="KW-0540">Nuclease</keyword>
<comment type="caution">
    <text evidence="1">The sequence shown here is derived from an EMBL/GenBank/DDBJ whole genome shotgun (WGS) entry which is preliminary data.</text>
</comment>
<evidence type="ECO:0000313" key="2">
    <source>
        <dbReference type="Proteomes" id="UP000634136"/>
    </source>
</evidence>
<dbReference type="AlphaFoldDB" id="A0A835CF08"/>
<name>A0A835CF08_9FABA</name>
<sequence length="154" mass="17506">MSVLFLFTIDPESECIWTQTTLDKYSMILHIDIVEQDDRLETMSNIGSDTELLMAHASLPPHLSKSKRAKTMSLKFPTLTPHFALGLTRFVTIPNIIGVPIYILVTLQISSVTMNTAETAMICMDIKEEKEERDQRAIVFGFCFRDVRGADLMY</sequence>
<reference evidence="1" key="1">
    <citation type="submission" date="2020-09" db="EMBL/GenBank/DDBJ databases">
        <title>Genome-Enabled Discovery of Anthraquinone Biosynthesis in Senna tora.</title>
        <authorList>
            <person name="Kang S.-H."/>
            <person name="Pandey R.P."/>
            <person name="Lee C.-M."/>
            <person name="Sim J.-S."/>
            <person name="Jeong J.-T."/>
            <person name="Choi B.-S."/>
            <person name="Jung M."/>
            <person name="Ginzburg D."/>
            <person name="Zhao K."/>
            <person name="Won S.Y."/>
            <person name="Oh T.-J."/>
            <person name="Yu Y."/>
            <person name="Kim N.-H."/>
            <person name="Lee O.R."/>
            <person name="Lee T.-H."/>
            <person name="Bashyal P."/>
            <person name="Kim T.-S."/>
            <person name="Lee W.-H."/>
            <person name="Kawkins C."/>
            <person name="Kim C.-K."/>
            <person name="Kim J.S."/>
            <person name="Ahn B.O."/>
            <person name="Rhee S.Y."/>
            <person name="Sohng J.K."/>
        </authorList>
    </citation>
    <scope>NUCLEOTIDE SEQUENCE</scope>
    <source>
        <tissue evidence="1">Leaf</tissue>
    </source>
</reference>
<accession>A0A835CF08</accession>
<organism evidence="1 2">
    <name type="scientific">Senna tora</name>
    <dbReference type="NCBI Taxonomy" id="362788"/>
    <lineage>
        <taxon>Eukaryota</taxon>
        <taxon>Viridiplantae</taxon>
        <taxon>Streptophyta</taxon>
        <taxon>Embryophyta</taxon>
        <taxon>Tracheophyta</taxon>
        <taxon>Spermatophyta</taxon>
        <taxon>Magnoliopsida</taxon>
        <taxon>eudicotyledons</taxon>
        <taxon>Gunneridae</taxon>
        <taxon>Pentapetalae</taxon>
        <taxon>rosids</taxon>
        <taxon>fabids</taxon>
        <taxon>Fabales</taxon>
        <taxon>Fabaceae</taxon>
        <taxon>Caesalpinioideae</taxon>
        <taxon>Cassia clade</taxon>
        <taxon>Senna</taxon>
    </lineage>
</organism>
<evidence type="ECO:0000313" key="1">
    <source>
        <dbReference type="EMBL" id="KAF7839026.1"/>
    </source>
</evidence>
<keyword evidence="1" id="KW-0378">Hydrolase</keyword>
<dbReference type="EMBL" id="JAAIUW010000003">
    <property type="protein sequence ID" value="KAF7839026.1"/>
    <property type="molecule type" value="Genomic_DNA"/>
</dbReference>
<keyword evidence="1" id="KW-0255">Endonuclease</keyword>
<dbReference type="Proteomes" id="UP000634136">
    <property type="component" value="Unassembled WGS sequence"/>
</dbReference>
<keyword evidence="2" id="KW-1185">Reference proteome</keyword>
<dbReference type="GO" id="GO:0004519">
    <property type="term" value="F:endonuclease activity"/>
    <property type="evidence" value="ECO:0007669"/>
    <property type="project" value="UniProtKB-KW"/>
</dbReference>
<proteinExistence type="predicted"/>